<accession>A0A0K2L9X1</accession>
<sequence length="108" mass="12342">MEMDDTTLFNLIDDSYDEDLSNQPADYKKCLLQGAEELNNGNSNISVCLTIYQGYHNNFIVPMTLPPKNRELYQYIKNKLNDPSQKTMRDANLGYGLIATHFTFGPLN</sequence>
<reference evidence="2 3" key="1">
    <citation type="submission" date="2015-08" db="EMBL/GenBank/DDBJ databases">
        <title>Genomic sequence of Lactobacillus heilongjiangensis DSM 28069, isolated from Chinese traditional pickle.</title>
        <authorList>
            <person name="Jiang X."/>
            <person name="Zheng B."/>
            <person name="Cheng H."/>
        </authorList>
    </citation>
    <scope>NUCLEOTIDE SEQUENCE [LARGE SCALE GENOMIC DNA]</scope>
    <source>
        <strain evidence="2 3">DSM 28069</strain>
    </source>
</reference>
<dbReference type="GO" id="GO:0030153">
    <property type="term" value="P:bacteriocin immunity"/>
    <property type="evidence" value="ECO:0007669"/>
    <property type="project" value="UniProtKB-KW"/>
</dbReference>
<dbReference type="AlphaFoldDB" id="A0A0K2L9X1"/>
<evidence type="ECO:0008006" key="4">
    <source>
        <dbReference type="Google" id="ProtNLM"/>
    </source>
</evidence>
<dbReference type="Proteomes" id="UP000061546">
    <property type="component" value="Chromosome"/>
</dbReference>
<dbReference type="STRING" id="1074467.JP39_00715"/>
<gene>
    <name evidence="2" type="ORF">JP39_00715</name>
</gene>
<evidence type="ECO:0000313" key="2">
    <source>
        <dbReference type="EMBL" id="ALB28013.1"/>
    </source>
</evidence>
<dbReference type="InterPro" id="IPR023130">
    <property type="entry name" value="Ta0600-like_sf"/>
</dbReference>
<protein>
    <recommendedName>
        <fullName evidence="4">Bacteriocin immunity protein</fullName>
    </recommendedName>
</protein>
<keyword evidence="3" id="KW-1185">Reference proteome</keyword>
<dbReference type="InterPro" id="IPR015046">
    <property type="entry name" value="LciA_Immunity-like"/>
</dbReference>
<dbReference type="SUPFAM" id="SSF109797">
    <property type="entry name" value="Bacteriocin immunity protein-like"/>
    <property type="match status" value="1"/>
</dbReference>
<dbReference type="Gene3D" id="1.20.1440.50">
    <property type="entry name" value="Ta0600-like"/>
    <property type="match status" value="1"/>
</dbReference>
<organism evidence="2 3">
    <name type="scientific">Companilactobacillus heilongjiangensis</name>
    <dbReference type="NCBI Taxonomy" id="1074467"/>
    <lineage>
        <taxon>Bacteria</taxon>
        <taxon>Bacillati</taxon>
        <taxon>Bacillota</taxon>
        <taxon>Bacilli</taxon>
        <taxon>Lactobacillales</taxon>
        <taxon>Lactobacillaceae</taxon>
        <taxon>Companilactobacillus</taxon>
    </lineage>
</organism>
<proteinExistence type="predicted"/>
<dbReference type="KEGG" id="lhi:JP39_00715"/>
<keyword evidence="1" id="KW-0079">Bacteriocin immunity</keyword>
<name>A0A0K2L9X1_9LACO</name>
<dbReference type="EMBL" id="CP012559">
    <property type="protein sequence ID" value="ALB28013.1"/>
    <property type="molecule type" value="Genomic_DNA"/>
</dbReference>
<evidence type="ECO:0000256" key="1">
    <source>
        <dbReference type="ARBA" id="ARBA00023025"/>
    </source>
</evidence>
<evidence type="ECO:0000313" key="3">
    <source>
        <dbReference type="Proteomes" id="UP000061546"/>
    </source>
</evidence>
<dbReference type="Pfam" id="PF08951">
    <property type="entry name" value="EntA_Immun"/>
    <property type="match status" value="1"/>
</dbReference>